<organism evidence="2 3">
    <name type="scientific">Quercus suber</name>
    <name type="common">Cork oak</name>
    <dbReference type="NCBI Taxonomy" id="58331"/>
    <lineage>
        <taxon>Eukaryota</taxon>
        <taxon>Viridiplantae</taxon>
        <taxon>Streptophyta</taxon>
        <taxon>Embryophyta</taxon>
        <taxon>Tracheophyta</taxon>
        <taxon>Spermatophyta</taxon>
        <taxon>Magnoliopsida</taxon>
        <taxon>eudicotyledons</taxon>
        <taxon>Gunneridae</taxon>
        <taxon>Pentapetalae</taxon>
        <taxon>rosids</taxon>
        <taxon>fabids</taxon>
        <taxon>Fagales</taxon>
        <taxon>Fagaceae</taxon>
        <taxon>Quercus</taxon>
    </lineage>
</organism>
<keyword evidence="1" id="KW-0472">Membrane</keyword>
<sequence>MGVEGFDPFVLGRKVYNHIAIRILGILAALFRFSVHPP</sequence>
<accession>A0AAW0ITT9</accession>
<gene>
    <name evidence="2" type="primary">psbB_2</name>
    <name evidence="2" type="ORF">CFP56_042434</name>
</gene>
<feature type="transmembrane region" description="Helical" evidence="1">
    <location>
        <begin position="15"/>
        <end position="35"/>
    </location>
</feature>
<keyword evidence="3" id="KW-1185">Reference proteome</keyword>
<protein>
    <submittedName>
        <fullName evidence="2">Photosystem ii cp47 reaction center protein</fullName>
    </submittedName>
</protein>
<proteinExistence type="predicted"/>
<keyword evidence="1" id="KW-1133">Transmembrane helix</keyword>
<keyword evidence="1" id="KW-0812">Transmembrane</keyword>
<dbReference type="AlphaFoldDB" id="A0AAW0ITT9"/>
<dbReference type="EMBL" id="PKMF04000864">
    <property type="protein sequence ID" value="KAK7817724.1"/>
    <property type="molecule type" value="Genomic_DNA"/>
</dbReference>
<reference evidence="2 3" key="1">
    <citation type="journal article" date="2018" name="Sci. Data">
        <title>The draft genome sequence of cork oak.</title>
        <authorList>
            <person name="Ramos A.M."/>
            <person name="Usie A."/>
            <person name="Barbosa P."/>
            <person name="Barros P.M."/>
            <person name="Capote T."/>
            <person name="Chaves I."/>
            <person name="Simoes F."/>
            <person name="Abreu I."/>
            <person name="Carrasquinho I."/>
            <person name="Faro C."/>
            <person name="Guimaraes J.B."/>
            <person name="Mendonca D."/>
            <person name="Nobrega F."/>
            <person name="Rodrigues L."/>
            <person name="Saibo N.J.M."/>
            <person name="Varela M.C."/>
            <person name="Egas C."/>
            <person name="Matos J."/>
            <person name="Miguel C.M."/>
            <person name="Oliveira M.M."/>
            <person name="Ricardo C.P."/>
            <person name="Goncalves S."/>
        </authorList>
    </citation>
    <scope>NUCLEOTIDE SEQUENCE [LARGE SCALE GENOMIC DNA]</scope>
    <source>
        <strain evidence="3">cv. HL8</strain>
    </source>
</reference>
<comment type="caution">
    <text evidence="2">The sequence shown here is derived from an EMBL/GenBank/DDBJ whole genome shotgun (WGS) entry which is preliminary data.</text>
</comment>
<evidence type="ECO:0000256" key="1">
    <source>
        <dbReference type="SAM" id="Phobius"/>
    </source>
</evidence>
<evidence type="ECO:0000313" key="2">
    <source>
        <dbReference type="EMBL" id="KAK7817724.1"/>
    </source>
</evidence>
<name>A0AAW0ITT9_QUESU</name>
<dbReference type="Proteomes" id="UP000237347">
    <property type="component" value="Unassembled WGS sequence"/>
</dbReference>
<evidence type="ECO:0000313" key="3">
    <source>
        <dbReference type="Proteomes" id="UP000237347"/>
    </source>
</evidence>